<accession>A0A0G4LXL6</accession>
<evidence type="ECO:0000313" key="2">
    <source>
        <dbReference type="Proteomes" id="UP000044602"/>
    </source>
</evidence>
<dbReference type="STRING" id="100787.A0A0G4LXL6"/>
<gene>
    <name evidence="1" type="ORF">BN1708_000627</name>
</gene>
<dbReference type="AlphaFoldDB" id="A0A0G4LXL6"/>
<keyword evidence="2" id="KW-1185">Reference proteome</keyword>
<organism evidence="1 2">
    <name type="scientific">Verticillium longisporum</name>
    <name type="common">Verticillium dahliae var. longisporum</name>
    <dbReference type="NCBI Taxonomy" id="100787"/>
    <lineage>
        <taxon>Eukaryota</taxon>
        <taxon>Fungi</taxon>
        <taxon>Dikarya</taxon>
        <taxon>Ascomycota</taxon>
        <taxon>Pezizomycotina</taxon>
        <taxon>Sordariomycetes</taxon>
        <taxon>Hypocreomycetidae</taxon>
        <taxon>Glomerellales</taxon>
        <taxon>Plectosphaerellaceae</taxon>
        <taxon>Verticillium</taxon>
    </lineage>
</organism>
<evidence type="ECO:0000313" key="1">
    <source>
        <dbReference type="EMBL" id="CRK26818.1"/>
    </source>
</evidence>
<dbReference type="EMBL" id="CVQH01020306">
    <property type="protein sequence ID" value="CRK26818.1"/>
    <property type="molecule type" value="Genomic_DNA"/>
</dbReference>
<reference evidence="1 2" key="1">
    <citation type="submission" date="2015-05" db="EMBL/GenBank/DDBJ databases">
        <authorList>
            <person name="Wang D.B."/>
            <person name="Wang M."/>
        </authorList>
    </citation>
    <scope>NUCLEOTIDE SEQUENCE [LARGE SCALE GENOMIC DNA]</scope>
    <source>
        <strain evidence="1">VL1</strain>
    </source>
</reference>
<name>A0A0G4LXL6_VERLO</name>
<dbReference type="Proteomes" id="UP000044602">
    <property type="component" value="Unassembled WGS sequence"/>
</dbReference>
<protein>
    <submittedName>
        <fullName evidence="1">Uncharacterized protein</fullName>
    </submittedName>
</protein>
<sequence length="130" mass="14530">MASLMRSLARPVCRPSLLRPVAPAVLRTFASKPDPIQIDSQIQHDLEVGELQGAKFKIEPLRRTGEDATTMRARLLSKCLQRLPPSRPVPARWKGSEILDMLRAHVRARRAGGKGMAFMPPLFNVEARKP</sequence>
<proteinExistence type="predicted"/>